<dbReference type="PROSITE" id="PS51352">
    <property type="entry name" value="THIOREDOXIN_2"/>
    <property type="match status" value="1"/>
</dbReference>
<reference evidence="12" key="1">
    <citation type="journal article" date="2022" name="Plant J.">
        <title>Strategies of tolerance reflected in two North American maple genomes.</title>
        <authorList>
            <person name="McEvoy S.L."/>
            <person name="Sezen U.U."/>
            <person name="Trouern-Trend A."/>
            <person name="McMahon S.M."/>
            <person name="Schaberg P.G."/>
            <person name="Yang J."/>
            <person name="Wegrzyn J.L."/>
            <person name="Swenson N.G."/>
        </authorList>
    </citation>
    <scope>NUCLEOTIDE SEQUENCE</scope>
    <source>
        <strain evidence="12">91603</strain>
    </source>
</reference>
<feature type="domain" description="Bulb-type lectin" evidence="10">
    <location>
        <begin position="378"/>
        <end position="496"/>
    </location>
</feature>
<evidence type="ECO:0000313" key="13">
    <source>
        <dbReference type="Proteomes" id="UP001064489"/>
    </source>
</evidence>
<evidence type="ECO:0000256" key="2">
    <source>
        <dbReference type="ARBA" id="ARBA00022448"/>
    </source>
</evidence>
<evidence type="ECO:0008006" key="14">
    <source>
        <dbReference type="Google" id="ProtNLM"/>
    </source>
</evidence>
<keyword evidence="9" id="KW-0472">Membrane</keyword>
<dbReference type="AlphaFoldDB" id="A0AAD5NXF2"/>
<dbReference type="SMART" id="SM00108">
    <property type="entry name" value="B_lectin"/>
    <property type="match status" value="1"/>
</dbReference>
<dbReference type="InterPro" id="IPR011009">
    <property type="entry name" value="Kinase-like_dom_sf"/>
</dbReference>
<feature type="compositionally biased region" description="Low complexity" evidence="8">
    <location>
        <begin position="878"/>
        <end position="902"/>
    </location>
</feature>
<dbReference type="SUPFAM" id="SSF51110">
    <property type="entry name" value="alpha-D-mannose-specific plant lectins"/>
    <property type="match status" value="1"/>
</dbReference>
<keyword evidence="6" id="KW-0325">Glycoprotein</keyword>
<keyword evidence="5" id="KW-1015">Disulfide bond</keyword>
<keyword evidence="7" id="KW-0676">Redox-active center</keyword>
<keyword evidence="4" id="KW-0249">Electron transport</keyword>
<evidence type="ECO:0000256" key="8">
    <source>
        <dbReference type="SAM" id="MobiDB-lite"/>
    </source>
</evidence>
<keyword evidence="9" id="KW-0812">Transmembrane</keyword>
<proteinExistence type="inferred from homology"/>
<keyword evidence="9" id="KW-1133">Transmembrane helix</keyword>
<feature type="domain" description="Thioredoxin" evidence="11">
    <location>
        <begin position="74"/>
        <end position="212"/>
    </location>
</feature>
<evidence type="ECO:0000259" key="10">
    <source>
        <dbReference type="PROSITE" id="PS50927"/>
    </source>
</evidence>
<evidence type="ECO:0000259" key="11">
    <source>
        <dbReference type="PROSITE" id="PS51352"/>
    </source>
</evidence>
<sequence length="948" mass="104983">MAEVLGKANLFSYCNHNQQNKGISVFPKSCSGSCSLPSVKLKSESLKLSASLNSDFCGRRVVFQENKGFPKREISSKSSINAQALQTGLIGKAQKWWEKGLQSNMKEVASAQDLVDSLSNAGDKLVIVDFFSPGCGGCKALHPKICQLAEMHPDVQFLHVNYEEQKSMCYSLNVHVLPFFRFYRGAHGRLCSFSCTNATIKKFKDALAKHTTDRCSLGPTKGLEEKELLALAANKELNFNYTPKPQPLPVPAQEEPLPVPAQEEVAVVEAAPSHSNSNHPLPLHSSTPLKSANKELNFNYTSKPQPVPASAQEEVAVAVAEAAPSHSNSNLPLPLHSTPLKSAQDTKEKKTLVTAGTPQARFGCLGRLFCLEERRPATDVIKQGDTFNSSASLVSTNGFFTLKFYNLSIDEWYLSIWFKTDEKKPCWLYNRDRPFKNDSGVLLIDGTGNLMINYTGGDPIVLYSGQRKTNVTAILQDNGNFVLREATAEQVLWQSFDSPTDSFLPGMKLGINHKTGQNWSLTSWFTASMPIPGAFTLEWIPNEHQLFVKRRGVKFWTSGVLNKGTFKNLEMLPFGETADYNFTQVSNTDEEYLTFKIVPYGPPVPGSVNVTSLSLEYDGTMVAQKSLGMFSKIYECDGNNTNSGCERWEGPKCRSHGEKFQKKEIIDDNSVPHFSDGNKSLSFSDCLDICWSNCKCVGTGTLVLTSDGTGTGTLSADSDTPGCQFWYGPLKENENGKEGGTVYHMIIPGPPAKKTWVWILIAVAATLVVILLGILVFMRWRRLRLQEKFLLELMTLDNPSEAKELEIDDNKGHNLKVYSIASIMDSTNCFSIENKLGEGGFGPVYKGLLSDEYRTIEWRRSWFALSLANGPPCPLTGRSPAKPSRSRSRGTTTRTPRPPVTRSHVLRRLMASSSRRIDINVVIVMSSLMTRTVMIKTKLLIEKNGQTL</sequence>
<dbReference type="PANTHER" id="PTHR32444:SF226">
    <property type="entry name" value="BULB-TYPE LECTIN DOMAIN-CONTAINING PROTEIN"/>
    <property type="match status" value="1"/>
</dbReference>
<dbReference type="GO" id="GO:0009507">
    <property type="term" value="C:chloroplast"/>
    <property type="evidence" value="ECO:0007669"/>
    <property type="project" value="UniProtKB-ARBA"/>
</dbReference>
<dbReference type="InterPro" id="IPR013766">
    <property type="entry name" value="Thioredoxin_domain"/>
</dbReference>
<keyword evidence="3" id="KW-0732">Signal</keyword>
<evidence type="ECO:0000256" key="6">
    <source>
        <dbReference type="ARBA" id="ARBA00023180"/>
    </source>
</evidence>
<evidence type="ECO:0000256" key="9">
    <source>
        <dbReference type="SAM" id="Phobius"/>
    </source>
</evidence>
<dbReference type="CDD" id="cd02947">
    <property type="entry name" value="TRX_family"/>
    <property type="match status" value="1"/>
</dbReference>
<evidence type="ECO:0000256" key="3">
    <source>
        <dbReference type="ARBA" id="ARBA00022729"/>
    </source>
</evidence>
<comment type="caution">
    <text evidence="12">The sequence shown here is derived from an EMBL/GenBank/DDBJ whole genome shotgun (WGS) entry which is preliminary data.</text>
</comment>
<dbReference type="PROSITE" id="PS50927">
    <property type="entry name" value="BULB_LECTIN"/>
    <property type="match status" value="1"/>
</dbReference>
<dbReference type="CDD" id="cd00028">
    <property type="entry name" value="B_lectin"/>
    <property type="match status" value="1"/>
</dbReference>
<dbReference type="Gene3D" id="2.90.10.10">
    <property type="entry name" value="Bulb-type lectin domain"/>
    <property type="match status" value="1"/>
</dbReference>
<keyword evidence="13" id="KW-1185">Reference proteome</keyword>
<dbReference type="Pfam" id="PF01453">
    <property type="entry name" value="B_lectin"/>
    <property type="match status" value="1"/>
</dbReference>
<dbReference type="InterPro" id="IPR036249">
    <property type="entry name" value="Thioredoxin-like_sf"/>
</dbReference>
<gene>
    <name evidence="12" type="ORF">LWI28_014218</name>
</gene>
<dbReference type="EMBL" id="JAJSOW010000100">
    <property type="protein sequence ID" value="KAI9186154.1"/>
    <property type="molecule type" value="Genomic_DNA"/>
</dbReference>
<dbReference type="SUPFAM" id="SSF56112">
    <property type="entry name" value="Protein kinase-like (PK-like)"/>
    <property type="match status" value="1"/>
</dbReference>
<dbReference type="InterPro" id="IPR001480">
    <property type="entry name" value="Bulb-type_lectin_dom"/>
</dbReference>
<name>A0AAD5NXF2_ACENE</name>
<dbReference type="Gene3D" id="3.40.30.10">
    <property type="entry name" value="Glutaredoxin"/>
    <property type="match status" value="1"/>
</dbReference>
<evidence type="ECO:0000313" key="12">
    <source>
        <dbReference type="EMBL" id="KAI9186154.1"/>
    </source>
</evidence>
<comment type="similarity">
    <text evidence="1">Belongs to the thioredoxin family.</text>
</comment>
<dbReference type="FunFam" id="3.40.30.10:FF:000199">
    <property type="entry name" value="Thioredoxin-like 1-2, chloroplastic"/>
    <property type="match status" value="1"/>
</dbReference>
<dbReference type="Proteomes" id="UP001064489">
    <property type="component" value="Chromosome 3"/>
</dbReference>
<evidence type="ECO:0000256" key="1">
    <source>
        <dbReference type="ARBA" id="ARBA00008987"/>
    </source>
</evidence>
<keyword evidence="2" id="KW-0813">Transport</keyword>
<feature type="region of interest" description="Disordered" evidence="8">
    <location>
        <begin position="873"/>
        <end position="902"/>
    </location>
</feature>
<protein>
    <recommendedName>
        <fullName evidence="14">Non-specific serine/threonine protein kinase</fullName>
    </recommendedName>
</protein>
<evidence type="ECO:0000256" key="4">
    <source>
        <dbReference type="ARBA" id="ARBA00022982"/>
    </source>
</evidence>
<dbReference type="SUPFAM" id="SSF52833">
    <property type="entry name" value="Thioredoxin-like"/>
    <property type="match status" value="1"/>
</dbReference>
<reference evidence="12" key="2">
    <citation type="submission" date="2023-02" db="EMBL/GenBank/DDBJ databases">
        <authorList>
            <person name="Swenson N.G."/>
            <person name="Wegrzyn J.L."/>
            <person name="Mcevoy S.L."/>
        </authorList>
    </citation>
    <scope>NUCLEOTIDE SEQUENCE</scope>
    <source>
        <strain evidence="12">91603</strain>
        <tissue evidence="12">Leaf</tissue>
    </source>
</reference>
<organism evidence="12 13">
    <name type="scientific">Acer negundo</name>
    <name type="common">Box elder</name>
    <dbReference type="NCBI Taxonomy" id="4023"/>
    <lineage>
        <taxon>Eukaryota</taxon>
        <taxon>Viridiplantae</taxon>
        <taxon>Streptophyta</taxon>
        <taxon>Embryophyta</taxon>
        <taxon>Tracheophyta</taxon>
        <taxon>Spermatophyta</taxon>
        <taxon>Magnoliopsida</taxon>
        <taxon>eudicotyledons</taxon>
        <taxon>Gunneridae</taxon>
        <taxon>Pentapetalae</taxon>
        <taxon>rosids</taxon>
        <taxon>malvids</taxon>
        <taxon>Sapindales</taxon>
        <taxon>Sapindaceae</taxon>
        <taxon>Hippocastanoideae</taxon>
        <taxon>Acereae</taxon>
        <taxon>Acer</taxon>
    </lineage>
</organism>
<feature type="transmembrane region" description="Helical" evidence="9">
    <location>
        <begin position="756"/>
        <end position="778"/>
    </location>
</feature>
<dbReference type="Pfam" id="PF00085">
    <property type="entry name" value="Thioredoxin"/>
    <property type="match status" value="1"/>
</dbReference>
<evidence type="ECO:0000256" key="7">
    <source>
        <dbReference type="ARBA" id="ARBA00023284"/>
    </source>
</evidence>
<dbReference type="Gene3D" id="3.30.200.20">
    <property type="entry name" value="Phosphorylase Kinase, domain 1"/>
    <property type="match status" value="1"/>
</dbReference>
<dbReference type="PANTHER" id="PTHR32444">
    <property type="entry name" value="BULB-TYPE LECTIN DOMAIN-CONTAINING PROTEIN"/>
    <property type="match status" value="1"/>
</dbReference>
<dbReference type="InterPro" id="IPR036426">
    <property type="entry name" value="Bulb-type_lectin_dom_sf"/>
</dbReference>
<accession>A0AAD5NXF2</accession>
<evidence type="ECO:0000256" key="5">
    <source>
        <dbReference type="ARBA" id="ARBA00023157"/>
    </source>
</evidence>